<organism evidence="1 2">
    <name type="scientific">Pseudoxanthomonas mexicana</name>
    <dbReference type="NCBI Taxonomy" id="128785"/>
    <lineage>
        <taxon>Bacteria</taxon>
        <taxon>Pseudomonadati</taxon>
        <taxon>Pseudomonadota</taxon>
        <taxon>Gammaproteobacteria</taxon>
        <taxon>Lysobacterales</taxon>
        <taxon>Lysobacteraceae</taxon>
        <taxon>Pseudoxanthomonas</taxon>
    </lineage>
</organism>
<proteinExistence type="predicted"/>
<accession>A0A7G9T9P5</accession>
<name>A0A7G9T9P5_PSEMX</name>
<reference evidence="1 2" key="1">
    <citation type="submission" date="2020-08" db="EMBL/GenBank/DDBJ databases">
        <title>Streptomycin Non-resistant strain, P. mexicana.</title>
        <authorList>
            <person name="Ganesh-Kumar S."/>
            <person name="Zhe T."/>
            <person name="Yu Z."/>
            <person name="Min Y."/>
        </authorList>
    </citation>
    <scope>NUCLEOTIDE SEQUENCE [LARGE SCALE GENOMIC DNA]</scope>
    <source>
        <strain evidence="1 2">GTZY2</strain>
    </source>
</reference>
<dbReference type="Proteomes" id="UP000515838">
    <property type="component" value="Chromosome"/>
</dbReference>
<protein>
    <submittedName>
        <fullName evidence="1">Uncharacterized protein</fullName>
    </submittedName>
</protein>
<dbReference type="RefSeq" id="WP_187572550.1">
    <property type="nucleotide sequence ID" value="NZ_CP060731.1"/>
</dbReference>
<dbReference type="EMBL" id="CP060731">
    <property type="protein sequence ID" value="QNN76820.1"/>
    <property type="molecule type" value="Genomic_DNA"/>
</dbReference>
<evidence type="ECO:0000313" key="1">
    <source>
        <dbReference type="EMBL" id="QNN76820.1"/>
    </source>
</evidence>
<sequence length="193" mass="21973">MEAEAQLYCALMTDAKQRVGLIRQLDAGEFSTSRTEFDLELACLSLRRVLELIAFSSLAANKDAYAKHHQDFGHHWKAERILKKLELINPDFFPVPVSGVGSGHLVPVDTPALTRSDFTLLYDVTSEVLHTWNPYKPGPRVIDLVRPVKEWAELIWQLLSVHMLQVAESEKRLIVQMHHPDDGQVHVYVAEPR</sequence>
<dbReference type="AlphaFoldDB" id="A0A7G9T9P5"/>
<dbReference type="GeneID" id="81471860"/>
<evidence type="ECO:0000313" key="2">
    <source>
        <dbReference type="Proteomes" id="UP000515838"/>
    </source>
</evidence>
<gene>
    <name evidence="1" type="ORF">IAE60_12820</name>
</gene>